<dbReference type="PANTHER" id="PTHR47970:SF12">
    <property type="entry name" value="KINESIN FAMILY MEMBER 11"/>
    <property type="match status" value="1"/>
</dbReference>
<dbReference type="SUPFAM" id="SSF52540">
    <property type="entry name" value="P-loop containing nucleoside triphosphate hydrolases"/>
    <property type="match status" value="1"/>
</dbReference>
<evidence type="ECO:0000313" key="13">
    <source>
        <dbReference type="EMBL" id="KAL3799178.1"/>
    </source>
</evidence>
<dbReference type="Proteomes" id="UP001530315">
    <property type="component" value="Unassembled WGS sequence"/>
</dbReference>
<dbReference type="GO" id="GO:0005874">
    <property type="term" value="C:microtubule"/>
    <property type="evidence" value="ECO:0007669"/>
    <property type="project" value="UniProtKB-KW"/>
</dbReference>
<evidence type="ECO:0000256" key="5">
    <source>
        <dbReference type="ARBA" id="ARBA00022840"/>
    </source>
</evidence>
<name>A0ABD3QFJ8_9STRA</name>
<dbReference type="Gene3D" id="3.40.850.10">
    <property type="entry name" value="Kinesin motor domain"/>
    <property type="match status" value="1"/>
</dbReference>
<evidence type="ECO:0000256" key="2">
    <source>
        <dbReference type="ARBA" id="ARBA00022490"/>
    </source>
</evidence>
<dbReference type="Pfam" id="PF00225">
    <property type="entry name" value="Kinesin"/>
    <property type="match status" value="1"/>
</dbReference>
<evidence type="ECO:0000256" key="10">
    <source>
        <dbReference type="SAM" id="Coils"/>
    </source>
</evidence>
<protein>
    <recommendedName>
        <fullName evidence="12">Kinesin motor domain-containing protein</fullName>
    </recommendedName>
</protein>
<feature type="domain" description="Kinesin motor" evidence="12">
    <location>
        <begin position="36"/>
        <end position="378"/>
    </location>
</feature>
<keyword evidence="4 9" id="KW-0547">Nucleotide-binding</keyword>
<dbReference type="InterPro" id="IPR036961">
    <property type="entry name" value="Kinesin_motor_dom_sf"/>
</dbReference>
<keyword evidence="3" id="KW-0493">Microtubule</keyword>
<dbReference type="GO" id="GO:0003774">
    <property type="term" value="F:cytoskeletal motor activity"/>
    <property type="evidence" value="ECO:0007669"/>
    <property type="project" value="UniProtKB-UniRule"/>
</dbReference>
<feature type="binding site" evidence="9">
    <location>
        <begin position="122"/>
        <end position="129"/>
    </location>
    <ligand>
        <name>ATP</name>
        <dbReference type="ChEBI" id="CHEBI:30616"/>
    </ligand>
</feature>
<comment type="caution">
    <text evidence="13">The sequence shown here is derived from an EMBL/GenBank/DDBJ whole genome shotgun (WGS) entry which is preliminary data.</text>
</comment>
<dbReference type="PRINTS" id="PR00380">
    <property type="entry name" value="KINESINHEAVY"/>
</dbReference>
<evidence type="ECO:0000313" key="14">
    <source>
        <dbReference type="Proteomes" id="UP001530315"/>
    </source>
</evidence>
<evidence type="ECO:0000256" key="7">
    <source>
        <dbReference type="ARBA" id="ARBA00023212"/>
    </source>
</evidence>
<feature type="compositionally biased region" description="Low complexity" evidence="11">
    <location>
        <begin position="1"/>
        <end position="29"/>
    </location>
</feature>
<evidence type="ECO:0000256" key="8">
    <source>
        <dbReference type="ARBA" id="ARBA00034704"/>
    </source>
</evidence>
<organism evidence="13 14">
    <name type="scientific">Stephanodiscus triporus</name>
    <dbReference type="NCBI Taxonomy" id="2934178"/>
    <lineage>
        <taxon>Eukaryota</taxon>
        <taxon>Sar</taxon>
        <taxon>Stramenopiles</taxon>
        <taxon>Ochrophyta</taxon>
        <taxon>Bacillariophyta</taxon>
        <taxon>Coscinodiscophyceae</taxon>
        <taxon>Thalassiosirophycidae</taxon>
        <taxon>Stephanodiscales</taxon>
        <taxon>Stephanodiscaceae</taxon>
        <taxon>Stephanodiscus</taxon>
    </lineage>
</organism>
<dbReference type="InterPro" id="IPR019821">
    <property type="entry name" value="Kinesin_motor_CS"/>
</dbReference>
<evidence type="ECO:0000256" key="11">
    <source>
        <dbReference type="SAM" id="MobiDB-lite"/>
    </source>
</evidence>
<evidence type="ECO:0000256" key="6">
    <source>
        <dbReference type="ARBA" id="ARBA00023175"/>
    </source>
</evidence>
<feature type="region of interest" description="Disordered" evidence="11">
    <location>
        <begin position="1"/>
        <end position="32"/>
    </location>
</feature>
<comment type="subcellular location">
    <subcellularLocation>
        <location evidence="1">Cytoplasm</location>
        <location evidence="1">Cytoskeleton</location>
    </subcellularLocation>
</comment>
<evidence type="ECO:0000256" key="1">
    <source>
        <dbReference type="ARBA" id="ARBA00004245"/>
    </source>
</evidence>
<dbReference type="FunFam" id="3.40.850.10:FF:000019">
    <property type="entry name" value="Kinesin-like protein KIN-5D"/>
    <property type="match status" value="1"/>
</dbReference>
<keyword evidence="5 9" id="KW-0067">ATP-binding</keyword>
<feature type="region of interest" description="Disordered" evidence="11">
    <location>
        <begin position="1180"/>
        <end position="1203"/>
    </location>
</feature>
<dbReference type="AlphaFoldDB" id="A0ABD3QFJ8"/>
<dbReference type="GO" id="GO:0007051">
    <property type="term" value="P:spindle organization"/>
    <property type="evidence" value="ECO:0007669"/>
    <property type="project" value="UniProtKB-ARBA"/>
</dbReference>
<dbReference type="InterPro" id="IPR001752">
    <property type="entry name" value="Kinesin_motor_dom"/>
</dbReference>
<evidence type="ECO:0000259" key="12">
    <source>
        <dbReference type="PROSITE" id="PS50067"/>
    </source>
</evidence>
<evidence type="ECO:0000256" key="9">
    <source>
        <dbReference type="PROSITE-ProRule" id="PRU00283"/>
    </source>
</evidence>
<keyword evidence="6 9" id="KW-0505">Motor protein</keyword>
<evidence type="ECO:0000256" key="3">
    <source>
        <dbReference type="ARBA" id="ARBA00022701"/>
    </source>
</evidence>
<keyword evidence="7" id="KW-0206">Cytoskeleton</keyword>
<reference evidence="13 14" key="1">
    <citation type="submission" date="2024-10" db="EMBL/GenBank/DDBJ databases">
        <title>Updated reference genomes for cyclostephanoid diatoms.</title>
        <authorList>
            <person name="Roberts W.R."/>
            <person name="Alverson A.J."/>
        </authorList>
    </citation>
    <scope>NUCLEOTIDE SEQUENCE [LARGE SCALE GENOMIC DNA]</scope>
    <source>
        <strain evidence="13 14">AJA276-08</strain>
    </source>
</reference>
<comment type="similarity">
    <text evidence="8">Belongs to the TRAFAC class myosin-kinesin ATPase superfamily. Kinesin family. KIN-5/BimC subfamily.</text>
</comment>
<keyword evidence="14" id="KW-1185">Reference proteome</keyword>
<dbReference type="PROSITE" id="PS50067">
    <property type="entry name" value="KINESIN_MOTOR_2"/>
    <property type="match status" value="1"/>
</dbReference>
<dbReference type="PANTHER" id="PTHR47970">
    <property type="entry name" value="KINESIN-LIKE PROTEIN KIF11"/>
    <property type="match status" value="1"/>
</dbReference>
<dbReference type="InterPro" id="IPR027417">
    <property type="entry name" value="P-loop_NTPase"/>
</dbReference>
<dbReference type="SMART" id="SM00129">
    <property type="entry name" value="KISc"/>
    <property type="match status" value="1"/>
</dbReference>
<keyword evidence="2" id="KW-0963">Cytoplasm</keyword>
<proteinExistence type="inferred from homology"/>
<gene>
    <name evidence="13" type="ORF">ACHAW5_005455</name>
</gene>
<dbReference type="GO" id="GO:0005524">
    <property type="term" value="F:ATP binding"/>
    <property type="evidence" value="ECO:0007669"/>
    <property type="project" value="UniProtKB-UniRule"/>
</dbReference>
<sequence>MADPRPSSAASMSSSKSSSSYPGITSSPVSGGGGSAIQVVVRLRPMNDYEKRHGTLPVITAKTQEGTVTVIKGKGRKQLKTSYAFDNVFTAFSTQEEVFEATVKPVIMDVMRGFESTVFAYGQTGTGKTHTMEGSLTSPELHGIIPRSARAMFEHLKQPQYKEQVVTCSYLEIYNEELRDLLIDNNGGVKMDIMEGKEGTFCRGLTEKQVHSASDVLNLMQKAQHSRMIGETRMNKASSRSHCLFTIQVHGKISLLDGEGDMEFTGKLHMVDLAGSECAKSAGNDKSCPDAVARERERMNINRSLLTLGRVITVLKEKSLNKSTNARIPYRDSKLTRVLQEALGGRCKTVIIATVSPSITAIEESVSTLNYAHSANGIVNNPVSSSLIALGESMPSFESNIDSKAPAITIDSWQEMEMRLQYMQTQVDEAQAALARKHIQQLELQDRVEKAESDLLESQQKLYDANKEIISLKWEVDTEKSKRIQTEQELHKTLIQLRKKDLILQATQDTESSLTLEAQTLIGKLEEIIKERNDFHALILTQRDQESDLRSAAREFQSATLAVLNNIKSSFTSISSNMELSQTDTIKIATLNHTVGGHAISETQKLISEIAKNVGCVTDSIKSQMAGEGGIISTVDGSSKSVLSVIQSASDEFSKGEKSLEESCESMRRRLDECAKKLDESTSSIQTSTSQALQSFESKVVETRNVISHLVMKMKNSLSNLSQAKAEKAKTLDSLIEQWTVTSLANSKAVIDSTTLSSASLKKFIDEFEKGMHNHDQMKKSLEEQRSFLDDMGPMCLQAIDQQSLLLNVHRQRLVESHDAQVKLRNEVMQSIMSGVNALVSSEINKLADTHLCHYHNLVNDGADLSNTNDKITQSTKQAIKNMQLTNKFVSDNASVVCDNDLKAKEALKSTQAVLEEVSTSSNGHSELTASFASRSLATVSEMKQIDDQTLEVVKAVERDEKACSSSLINTIYKPISADMKNTMQLGLDTIALMNDTVVPNIIGDLDGIAQRREVITNHMRDKFTSVSAQVSDVAGKIISSAKTQHDMAETLGNKILSASNVHSNESVPYYLSELNSGKERLASTITKLTELSNRCVSEGKVQSSIAKKTVEDFTHNQIQCNKPVDPAPLRSECTFNCNLPSTPAEGILLKGFDFGGSRSDDSAVSTAVTAVAAAATSLTQMDNSSQELQDDDNASRTSSGSISLSSSRLKYRDINANHMDSNKSLLHKRPLMQTIGERTTVLQVAISINHHYHKRMKR</sequence>
<dbReference type="EMBL" id="JALLAZ020000267">
    <property type="protein sequence ID" value="KAL3799178.1"/>
    <property type="molecule type" value="Genomic_DNA"/>
</dbReference>
<dbReference type="InterPro" id="IPR047149">
    <property type="entry name" value="KIF11-like"/>
</dbReference>
<evidence type="ECO:0000256" key="4">
    <source>
        <dbReference type="ARBA" id="ARBA00022741"/>
    </source>
</evidence>
<accession>A0ABD3QFJ8</accession>
<keyword evidence="10" id="KW-0175">Coiled coil</keyword>
<dbReference type="PROSITE" id="PS00411">
    <property type="entry name" value="KINESIN_MOTOR_1"/>
    <property type="match status" value="1"/>
</dbReference>
<feature type="coiled-coil region" evidence="10">
    <location>
        <begin position="441"/>
        <end position="468"/>
    </location>
</feature>